<dbReference type="EMBL" id="CCEJ010000013">
    <property type="protein sequence ID" value="CDR35102.1"/>
    <property type="molecule type" value="Genomic_DNA"/>
</dbReference>
<reference evidence="8" key="2">
    <citation type="submission" date="2014-09" db="EMBL/GenBank/DDBJ databases">
        <title>Criblamydia sequanensis harbors a mega-plasmid encoding arsenite resistance.</title>
        <authorList>
            <person name="Bertelli C."/>
            <person name="Goesmann A."/>
            <person name="Greub G."/>
        </authorList>
    </citation>
    <scope>NUCLEOTIDE SEQUENCE [LARGE SCALE GENOMIC DNA]</scope>
    <source>
        <strain evidence="8">CRIB-18</strain>
    </source>
</reference>
<evidence type="ECO:0000313" key="8">
    <source>
        <dbReference type="EMBL" id="CDR35102.1"/>
    </source>
</evidence>
<dbReference type="HAMAP" id="MF_02126">
    <property type="entry name" value="RF_methyltr_PrmC"/>
    <property type="match status" value="1"/>
</dbReference>
<name>A0A090D0N2_9BACT</name>
<evidence type="ECO:0000313" key="9">
    <source>
        <dbReference type="Proteomes" id="UP000031552"/>
    </source>
</evidence>
<dbReference type="NCBIfam" id="TIGR03534">
    <property type="entry name" value="RF_mod_PrmC"/>
    <property type="match status" value="1"/>
</dbReference>
<dbReference type="InterPro" id="IPR007848">
    <property type="entry name" value="Small_mtfrase_dom"/>
</dbReference>
<feature type="domain" description="Methyltransferase small" evidence="6">
    <location>
        <begin position="99"/>
        <end position="195"/>
    </location>
</feature>
<feature type="binding site" evidence="5">
    <location>
        <begin position="187"/>
        <end position="190"/>
    </location>
    <ligand>
        <name>substrate</name>
    </ligand>
</feature>
<feature type="binding site" evidence="5">
    <location>
        <position position="146"/>
    </location>
    <ligand>
        <name>S-adenosyl-L-methionine</name>
        <dbReference type="ChEBI" id="CHEBI:59789"/>
    </ligand>
</feature>
<dbReference type="Pfam" id="PF17827">
    <property type="entry name" value="PrmC_N"/>
    <property type="match status" value="1"/>
</dbReference>
<evidence type="ECO:0000256" key="3">
    <source>
        <dbReference type="ARBA" id="ARBA00022691"/>
    </source>
</evidence>
<dbReference type="AlphaFoldDB" id="A0A090D0N2"/>
<keyword evidence="2 5" id="KW-0808">Transferase</keyword>
<feature type="domain" description="Release factor glutamine methyltransferase N-terminal" evidence="7">
    <location>
        <begin position="6"/>
        <end position="76"/>
    </location>
</feature>
<sequence length="282" mass="32359">MKSLLEILKAAQQYLLDKKISFSKREAELLLAHVLSLQRMDLYLQYDRPLTKEEVDEYRRLIKRRGNNEPIAYIIGSVPFFGALIEVSKNVLIPRQETELLVDLIANRLSKVDLSNKVLIDVCTGSGCIAVSLKKRFPSLRVIGIDLSKDALETARKNALLNQVEVEFLEGDGLNPFVQKADFFVSNPPYVKEEEYEGLEDEVRLFEPKMALVSGHSGIEFYERFEKELPPKLNPGAKIFFEIGCLQGDLVAKVFSNRPVWRNLQIEKDYEDKDRFISLEFV</sequence>
<dbReference type="PANTHER" id="PTHR18895:SF74">
    <property type="entry name" value="MTRF1L RELEASE FACTOR GLUTAMINE METHYLTRANSFERASE"/>
    <property type="match status" value="1"/>
</dbReference>
<dbReference type="SUPFAM" id="SSF53335">
    <property type="entry name" value="S-adenosyl-L-methionine-dependent methyltransferases"/>
    <property type="match status" value="1"/>
</dbReference>
<evidence type="ECO:0000256" key="5">
    <source>
        <dbReference type="HAMAP-Rule" id="MF_02126"/>
    </source>
</evidence>
<dbReference type="GO" id="GO:0102559">
    <property type="term" value="F:peptide chain release factor N(5)-glutamine methyltransferase activity"/>
    <property type="evidence" value="ECO:0007669"/>
    <property type="project" value="UniProtKB-EC"/>
</dbReference>
<comment type="similarity">
    <text evidence="5">Belongs to the protein N5-glutamine methyltransferase family. PrmC subfamily.</text>
</comment>
<dbReference type="GO" id="GO:0032259">
    <property type="term" value="P:methylation"/>
    <property type="evidence" value="ECO:0007669"/>
    <property type="project" value="UniProtKB-KW"/>
</dbReference>
<dbReference type="InterPro" id="IPR019874">
    <property type="entry name" value="RF_methyltr_PrmC"/>
</dbReference>
<reference evidence="8" key="1">
    <citation type="submission" date="2013-12" db="EMBL/GenBank/DDBJ databases">
        <authorList>
            <person name="Linke B."/>
        </authorList>
    </citation>
    <scope>NUCLEOTIDE SEQUENCE [LARGE SCALE GENOMIC DNA]</scope>
    <source>
        <strain evidence="8">CRIB-18</strain>
    </source>
</reference>
<dbReference type="InterPro" id="IPR004556">
    <property type="entry name" value="HemK-like"/>
</dbReference>
<dbReference type="eggNOG" id="COG2890">
    <property type="taxonomic scope" value="Bacteria"/>
</dbReference>
<comment type="caution">
    <text evidence="8">The sequence shown here is derived from an EMBL/GenBank/DDBJ whole genome shotgun (WGS) entry which is preliminary data.</text>
</comment>
<evidence type="ECO:0000256" key="1">
    <source>
        <dbReference type="ARBA" id="ARBA00022603"/>
    </source>
</evidence>
<evidence type="ECO:0000256" key="2">
    <source>
        <dbReference type="ARBA" id="ARBA00022679"/>
    </source>
</evidence>
<dbReference type="Pfam" id="PF05175">
    <property type="entry name" value="MTS"/>
    <property type="match status" value="1"/>
</dbReference>
<dbReference type="NCBIfam" id="TIGR00536">
    <property type="entry name" value="hemK_fam"/>
    <property type="match status" value="1"/>
</dbReference>
<gene>
    <name evidence="8" type="primary">hemK</name>
    <name evidence="5" type="synonym">prmC</name>
    <name evidence="8" type="ORF">CSEC_2296</name>
</gene>
<dbReference type="Gene3D" id="3.40.50.150">
    <property type="entry name" value="Vaccinia Virus protein VP39"/>
    <property type="match status" value="1"/>
</dbReference>
<keyword evidence="1 5" id="KW-0489">Methyltransferase</keyword>
<evidence type="ECO:0000256" key="4">
    <source>
        <dbReference type="ARBA" id="ARBA00048391"/>
    </source>
</evidence>
<dbReference type="STRING" id="1437425.CSEC_2296"/>
<keyword evidence="3 5" id="KW-0949">S-adenosyl-L-methionine</keyword>
<evidence type="ECO:0000259" key="6">
    <source>
        <dbReference type="Pfam" id="PF05175"/>
    </source>
</evidence>
<organism evidence="8 9">
    <name type="scientific">Candidatus Criblamydia sequanensis CRIB-18</name>
    <dbReference type="NCBI Taxonomy" id="1437425"/>
    <lineage>
        <taxon>Bacteria</taxon>
        <taxon>Pseudomonadati</taxon>
        <taxon>Chlamydiota</taxon>
        <taxon>Chlamydiia</taxon>
        <taxon>Parachlamydiales</taxon>
        <taxon>Candidatus Criblamydiaceae</taxon>
        <taxon>Candidatus Criblamydia</taxon>
    </lineage>
</organism>
<dbReference type="Gene3D" id="1.10.8.10">
    <property type="entry name" value="DNA helicase RuvA subunit, C-terminal domain"/>
    <property type="match status" value="1"/>
</dbReference>
<comment type="function">
    <text evidence="5">Methylates the class 1 translation termination release factors RF1/PrfA and RF2/PrfB on the glutamine residue of the universally conserved GGQ motif.</text>
</comment>
<proteinExistence type="inferred from homology"/>
<dbReference type="EC" id="2.1.1.297" evidence="5"/>
<comment type="caution">
    <text evidence="5">Lacks conserved residue(s) required for the propagation of feature annotation.</text>
</comment>
<protein>
    <recommendedName>
        <fullName evidence="5">Release factor glutamine methyltransferase</fullName>
        <shortName evidence="5">RF MTase</shortName>
        <ecNumber evidence="5">2.1.1.297</ecNumber>
    </recommendedName>
    <alternativeName>
        <fullName evidence="5">N5-glutamine methyltransferase PrmC</fullName>
    </alternativeName>
    <alternativeName>
        <fullName evidence="5">Protein-(glutamine-N5) MTase PrmC</fullName>
    </alternativeName>
    <alternativeName>
        <fullName evidence="5">Protein-glutamine N-methyltransferase PrmC</fullName>
    </alternativeName>
</protein>
<dbReference type="CDD" id="cd02440">
    <property type="entry name" value="AdoMet_MTases"/>
    <property type="match status" value="1"/>
</dbReference>
<dbReference type="Proteomes" id="UP000031552">
    <property type="component" value="Unassembled WGS sequence"/>
</dbReference>
<evidence type="ECO:0000259" key="7">
    <source>
        <dbReference type="Pfam" id="PF17827"/>
    </source>
</evidence>
<feature type="binding site" evidence="5">
    <location>
        <position position="187"/>
    </location>
    <ligand>
        <name>S-adenosyl-L-methionine</name>
        <dbReference type="ChEBI" id="CHEBI:59789"/>
    </ligand>
</feature>
<accession>A0A090D0N2</accession>
<dbReference type="InterPro" id="IPR029063">
    <property type="entry name" value="SAM-dependent_MTases_sf"/>
</dbReference>
<comment type="catalytic activity">
    <reaction evidence="4 5">
        <text>L-glutaminyl-[peptide chain release factor] + S-adenosyl-L-methionine = N(5)-methyl-L-glutaminyl-[peptide chain release factor] + S-adenosyl-L-homocysteine + H(+)</text>
        <dbReference type="Rhea" id="RHEA:42896"/>
        <dbReference type="Rhea" id="RHEA-COMP:10271"/>
        <dbReference type="Rhea" id="RHEA-COMP:10272"/>
        <dbReference type="ChEBI" id="CHEBI:15378"/>
        <dbReference type="ChEBI" id="CHEBI:30011"/>
        <dbReference type="ChEBI" id="CHEBI:57856"/>
        <dbReference type="ChEBI" id="CHEBI:59789"/>
        <dbReference type="ChEBI" id="CHEBI:61891"/>
        <dbReference type="EC" id="2.1.1.297"/>
    </reaction>
</comment>
<dbReference type="InterPro" id="IPR040758">
    <property type="entry name" value="PrmC_N"/>
</dbReference>
<dbReference type="InterPro" id="IPR050320">
    <property type="entry name" value="N5-glutamine_MTase"/>
</dbReference>
<keyword evidence="9" id="KW-1185">Reference proteome</keyword>
<dbReference type="PANTHER" id="PTHR18895">
    <property type="entry name" value="HEMK METHYLTRANSFERASE"/>
    <property type="match status" value="1"/>
</dbReference>